<reference evidence="2 3" key="1">
    <citation type="submission" date="2019-05" db="EMBL/GenBank/DDBJ databases">
        <authorList>
            <person name="Pope W.H."/>
            <person name="Garlena R.A."/>
            <person name="Russell D.A."/>
            <person name="Jacobs-Sera D."/>
            <person name="Hatfull G.F."/>
        </authorList>
    </citation>
    <scope>NUCLEOTIDE SEQUENCE [LARGE SCALE GENOMIC DNA]</scope>
</reference>
<accession>A0A514DDL4</accession>
<protein>
    <recommendedName>
        <fullName evidence="1">CDGP domain-containing protein</fullName>
    </recommendedName>
</protein>
<feature type="domain" description="CDGP" evidence="1">
    <location>
        <begin position="41"/>
        <end position="126"/>
    </location>
</feature>
<dbReference type="RefSeq" id="YP_010059717.1">
    <property type="nucleotide sequence ID" value="NC_054727.1"/>
</dbReference>
<organism evidence="2 3">
    <name type="scientific">Mycobacterium phage Phrappuccino</name>
    <dbReference type="NCBI Taxonomy" id="2591223"/>
    <lineage>
        <taxon>Viruses</taxon>
        <taxon>Duplodnaviria</taxon>
        <taxon>Heunggongvirae</taxon>
        <taxon>Uroviricota</taxon>
        <taxon>Caudoviricetes</taxon>
        <taxon>Phrappuccinovirus</taxon>
        <taxon>Phrappuccinovirus phrappuccino</taxon>
        <taxon>Phreappuccinovirus Phrappuccino</taxon>
    </lineage>
</organism>
<dbReference type="Pfam" id="PF24238">
    <property type="entry name" value="CDGP"/>
    <property type="match status" value="1"/>
</dbReference>
<dbReference type="EMBL" id="MK937592">
    <property type="protein sequence ID" value="QDH91706.1"/>
    <property type="molecule type" value="Genomic_DNA"/>
</dbReference>
<gene>
    <name evidence="2" type="primary">28</name>
    <name evidence="2" type="ORF">SEA_PHRAPPUCCINO_28</name>
</gene>
<dbReference type="KEGG" id="vg:64766952"/>
<sequence>MNKTIHKRFARRILIAVLIGCAATLTLLPAAPKASADPGIGCETIRWGFLGSQRRTICDGPRRGDGSWERVRTIWTPAGYVPRSTYCGTWSCSSSGGYYREETVQGLEKYIVFDHNVLPDEPGWLPPGTVTIK</sequence>
<dbReference type="InterPro" id="IPR056271">
    <property type="entry name" value="CDGP_dom"/>
</dbReference>
<evidence type="ECO:0000313" key="2">
    <source>
        <dbReference type="EMBL" id="QDH91706.1"/>
    </source>
</evidence>
<proteinExistence type="predicted"/>
<keyword evidence="3" id="KW-1185">Reference proteome</keyword>
<dbReference type="GeneID" id="64766952"/>
<dbReference type="Proteomes" id="UP000316777">
    <property type="component" value="Segment"/>
</dbReference>
<evidence type="ECO:0000313" key="3">
    <source>
        <dbReference type="Proteomes" id="UP000316777"/>
    </source>
</evidence>
<evidence type="ECO:0000259" key="1">
    <source>
        <dbReference type="Pfam" id="PF24238"/>
    </source>
</evidence>
<name>A0A514DDL4_9CAUD</name>